<dbReference type="RefSeq" id="WP_131560462.1">
    <property type="nucleotide sequence ID" value="NZ_SJSN01000012.1"/>
</dbReference>
<dbReference type="AlphaFoldDB" id="A0A4R0NW09"/>
<evidence type="ECO:0000259" key="2">
    <source>
        <dbReference type="Pfam" id="PF03432"/>
    </source>
</evidence>
<dbReference type="EMBL" id="SJSN01000012">
    <property type="protein sequence ID" value="TCD05870.1"/>
    <property type="molecule type" value="Genomic_DNA"/>
</dbReference>
<organism evidence="3 4">
    <name type="scientific">Pedobacter frigidisoli</name>
    <dbReference type="NCBI Taxonomy" id="2530455"/>
    <lineage>
        <taxon>Bacteria</taxon>
        <taxon>Pseudomonadati</taxon>
        <taxon>Bacteroidota</taxon>
        <taxon>Sphingobacteriia</taxon>
        <taxon>Sphingobacteriales</taxon>
        <taxon>Sphingobacteriaceae</taxon>
        <taxon>Pedobacter</taxon>
    </lineage>
</organism>
<dbReference type="Pfam" id="PF03432">
    <property type="entry name" value="Relaxase"/>
    <property type="match status" value="1"/>
</dbReference>
<dbReference type="OrthoDB" id="915634at2"/>
<evidence type="ECO:0000313" key="3">
    <source>
        <dbReference type="EMBL" id="TCD05870.1"/>
    </source>
</evidence>
<keyword evidence="4" id="KW-1185">Reference proteome</keyword>
<reference evidence="3 4" key="1">
    <citation type="submission" date="2019-02" db="EMBL/GenBank/DDBJ databases">
        <title>Pedobacter sp. RP-3-11 sp. nov., isolated from Arctic soil.</title>
        <authorList>
            <person name="Dahal R.H."/>
        </authorList>
    </citation>
    <scope>NUCLEOTIDE SEQUENCE [LARGE SCALE GENOMIC DNA]</scope>
    <source>
        <strain evidence="3 4">RP-3-11</strain>
    </source>
</reference>
<proteinExistence type="predicted"/>
<protein>
    <submittedName>
        <fullName evidence="3">Relaxase</fullName>
    </submittedName>
</protein>
<name>A0A4R0NW09_9SPHI</name>
<comment type="caution">
    <text evidence="3">The sequence shown here is derived from an EMBL/GenBank/DDBJ whole genome shotgun (WGS) entry which is preliminary data.</text>
</comment>
<evidence type="ECO:0000256" key="1">
    <source>
        <dbReference type="SAM" id="MobiDB-lite"/>
    </source>
</evidence>
<accession>A0A4R0NW09</accession>
<evidence type="ECO:0000313" key="4">
    <source>
        <dbReference type="Proteomes" id="UP000291485"/>
    </source>
</evidence>
<sequence length="412" mass="46868">MVARISSGKSIRGVLVYNEDKVEKGEAKVVLASGFATEIDRLNFHQKLFRFEQLTMLNSRSKVNAMHISLNFHADDKLDAGRMQEIASEYMEKIGMGEQPFIVYEHFDSAHPHLHIATVLIERDGKRINTEGIGRKLSEPARKELEIKYGLVKAEGRKLLNEPYLRVAEYGALPTKKQLNNITKAVMRDYAYTSFAEYRAVLAQFNVLVDRGFEDSVMFEKKGLVYSVADSSGNPVGVPFKASAFYRGATMRELEKRFEKNAELRLAHKQSLKERIDSVVNRYSAVRKETLVKELAREQVALVLRRNEAGLIYGLTFVDHKHRTVFNGSDLGKGYSAKVVTGMFSARDEPKVYSRKEVQSNYLDKDLGLGERRGKEEESLLDGLLEKAEYDDPTVIGKKRKRRPGEEQSQNF</sequence>
<feature type="domain" description="MobA/VirD2-like nuclease" evidence="2">
    <location>
        <begin position="17"/>
        <end position="151"/>
    </location>
</feature>
<gene>
    <name evidence="3" type="ORF">EZ449_15520</name>
</gene>
<dbReference type="Proteomes" id="UP000291485">
    <property type="component" value="Unassembled WGS sequence"/>
</dbReference>
<feature type="region of interest" description="Disordered" evidence="1">
    <location>
        <begin position="393"/>
        <end position="412"/>
    </location>
</feature>
<dbReference type="InterPro" id="IPR005094">
    <property type="entry name" value="Endonuclease_MobA/VirD2"/>
</dbReference>